<reference evidence="5 6" key="1">
    <citation type="submission" date="2020-02" db="EMBL/GenBank/DDBJ databases">
        <authorList>
            <person name="Ma Q."/>
            <person name="Huang Y."/>
            <person name="Song X."/>
            <person name="Pei D."/>
        </authorList>
    </citation>
    <scope>NUCLEOTIDE SEQUENCE [LARGE SCALE GENOMIC DNA]</scope>
    <source>
        <strain evidence="5">Sxm20200214</strain>
        <tissue evidence="5">Leaf</tissue>
    </source>
</reference>
<keyword evidence="3" id="KW-0812">Transmembrane</keyword>
<dbReference type="GO" id="GO:0005388">
    <property type="term" value="F:P-type calcium transporter activity"/>
    <property type="evidence" value="ECO:0007669"/>
    <property type="project" value="TreeGrafter"/>
</dbReference>
<dbReference type="EMBL" id="JAAMPC010000068">
    <property type="protein sequence ID" value="KAG2244636.1"/>
    <property type="molecule type" value="Genomic_DNA"/>
</dbReference>
<keyword evidence="3" id="KW-0472">Membrane</keyword>
<evidence type="ECO:0000313" key="6">
    <source>
        <dbReference type="Proteomes" id="UP000886595"/>
    </source>
</evidence>
<feature type="region of interest" description="Disordered" evidence="2">
    <location>
        <begin position="1"/>
        <end position="29"/>
    </location>
</feature>
<dbReference type="SUPFAM" id="SSF81653">
    <property type="entry name" value="Calcium ATPase, transduction domain A"/>
    <property type="match status" value="1"/>
</dbReference>
<dbReference type="PANTHER" id="PTHR24093:SF514">
    <property type="entry name" value="CALCIUM-TRANSPORTING ATPASE"/>
    <property type="match status" value="1"/>
</dbReference>
<comment type="caution">
    <text evidence="5">The sequence shown here is derived from an EMBL/GenBank/DDBJ whole genome shotgun (WGS) entry which is preliminary data.</text>
</comment>
<accession>A0A8X7TKN2</accession>
<keyword evidence="1" id="KW-0460">Magnesium</keyword>
<name>A0A8X7TKN2_BRACI</name>
<dbReference type="Proteomes" id="UP000886595">
    <property type="component" value="Unassembled WGS sequence"/>
</dbReference>
<dbReference type="OrthoDB" id="3352408at2759"/>
<feature type="transmembrane region" description="Helical" evidence="3">
    <location>
        <begin position="222"/>
        <end position="240"/>
    </location>
</feature>
<dbReference type="InterPro" id="IPR008250">
    <property type="entry name" value="ATPase_P-typ_transduc_dom_A_sf"/>
</dbReference>
<gene>
    <name evidence="5" type="ORF">Bca52824_093525</name>
</gene>
<evidence type="ECO:0000256" key="3">
    <source>
        <dbReference type="SAM" id="Phobius"/>
    </source>
</evidence>
<dbReference type="Gene3D" id="1.20.1110.10">
    <property type="entry name" value="Calcium-transporting ATPase, transmembrane domain"/>
    <property type="match status" value="1"/>
</dbReference>
<feature type="transmembrane region" description="Helical" evidence="3">
    <location>
        <begin position="368"/>
        <end position="393"/>
    </location>
</feature>
<feature type="transmembrane region" description="Helical" evidence="3">
    <location>
        <begin position="191"/>
        <end position="210"/>
    </location>
</feature>
<feature type="transmembrane region" description="Helical" evidence="3">
    <location>
        <begin position="422"/>
        <end position="447"/>
    </location>
</feature>
<feature type="region of interest" description="Disordered" evidence="2">
    <location>
        <begin position="69"/>
        <end position="94"/>
    </location>
</feature>
<evidence type="ECO:0000256" key="2">
    <source>
        <dbReference type="SAM" id="MobiDB-lite"/>
    </source>
</evidence>
<dbReference type="SUPFAM" id="SSF81665">
    <property type="entry name" value="Calcium ATPase, transmembrane domain M"/>
    <property type="match status" value="1"/>
</dbReference>
<feature type="domain" description="Cation-transporting P-type ATPase N-terminal" evidence="4">
    <location>
        <begin position="139"/>
        <end position="202"/>
    </location>
</feature>
<evidence type="ECO:0000259" key="4">
    <source>
        <dbReference type="Pfam" id="PF00690"/>
    </source>
</evidence>
<protein>
    <recommendedName>
        <fullName evidence="4">Cation-transporting P-type ATPase N-terminal domain-containing protein</fullName>
    </recommendedName>
</protein>
<dbReference type="GO" id="GO:0005886">
    <property type="term" value="C:plasma membrane"/>
    <property type="evidence" value="ECO:0007669"/>
    <property type="project" value="TreeGrafter"/>
</dbReference>
<dbReference type="PANTHER" id="PTHR24093">
    <property type="entry name" value="CATION TRANSPORTING ATPASE"/>
    <property type="match status" value="1"/>
</dbReference>
<dbReference type="InterPro" id="IPR004014">
    <property type="entry name" value="ATPase_P-typ_cation-transptr_N"/>
</dbReference>
<dbReference type="Pfam" id="PF00690">
    <property type="entry name" value="Cation_ATPase_N"/>
    <property type="match status" value="1"/>
</dbReference>
<keyword evidence="6" id="KW-1185">Reference proteome</keyword>
<dbReference type="InterPro" id="IPR023298">
    <property type="entry name" value="ATPase_P-typ_TM_dom_sf"/>
</dbReference>
<organism evidence="5 6">
    <name type="scientific">Brassica carinata</name>
    <name type="common">Ethiopian mustard</name>
    <name type="synonym">Abyssinian cabbage</name>
    <dbReference type="NCBI Taxonomy" id="52824"/>
    <lineage>
        <taxon>Eukaryota</taxon>
        <taxon>Viridiplantae</taxon>
        <taxon>Streptophyta</taxon>
        <taxon>Embryophyta</taxon>
        <taxon>Tracheophyta</taxon>
        <taxon>Spermatophyta</taxon>
        <taxon>Magnoliopsida</taxon>
        <taxon>eudicotyledons</taxon>
        <taxon>Gunneridae</taxon>
        <taxon>Pentapetalae</taxon>
        <taxon>rosids</taxon>
        <taxon>malvids</taxon>
        <taxon>Brassicales</taxon>
        <taxon>Brassicaceae</taxon>
        <taxon>Brassiceae</taxon>
        <taxon>Brassica</taxon>
    </lineage>
</organism>
<dbReference type="AlphaFoldDB" id="A0A8X7TKN2"/>
<keyword evidence="3" id="KW-1133">Transmembrane helix</keyword>
<evidence type="ECO:0000256" key="1">
    <source>
        <dbReference type="ARBA" id="ARBA00022842"/>
    </source>
</evidence>
<sequence length="502" mass="55310">MESPRRPSVDLELGSTSDDGGGGVVTNPRNPFSEPFRSLRSIIMLGVTAFRLLFKFVLDSEKESDTGQICGRFDSHDQATSTAAARPLPQSEEPDSAVEIELQVPYPDSITLEELVSITRDDGLSVLKQFDGASSLPYVSGLSRLLHTDLEKGICGDEDDIRERSNVYGSNTYPLKKEGNFWMFLGEASRGFTLIVLVFVAMASLLLQIKTKTINHGWYDEAGIIGAVILVIFVTAISNYNQSLLFEKLNDEKRKILIEVTRNGRRLEVSIYDIVVGDIIPLKSGACRWCLSFWFSLQIAEYESMGTSRVRKDTDTDPILLSGSKVEDGIGTMLVTSVGMNTQWRMPMASIPLYTGKETPLQVYLNRVVTVFGLVSISVALVVSLIVSFLYFMGRTKNKDGSPMFVAGKTTLDEAIDMVIKFIILGVTIVVAAVPEGLPLAVTLNIAHMSRKLGEKALMEVVDVCAGGVLTQNLDTMAELSPPDLVDHRRNCPEHEWECISF</sequence>
<evidence type="ECO:0000313" key="5">
    <source>
        <dbReference type="EMBL" id="KAG2244636.1"/>
    </source>
</evidence>
<proteinExistence type="predicted"/>